<evidence type="ECO:0000313" key="5">
    <source>
        <dbReference type="EMBL" id="KAJ5727944.1"/>
    </source>
</evidence>
<dbReference type="InterPro" id="IPR020845">
    <property type="entry name" value="AMP-binding_CS"/>
</dbReference>
<keyword evidence="3" id="KW-0472">Membrane</keyword>
<keyword evidence="3" id="KW-1133">Transmembrane helix</keyword>
<dbReference type="InterPro" id="IPR009081">
    <property type="entry name" value="PP-bd_ACP"/>
</dbReference>
<dbReference type="InterPro" id="IPR013120">
    <property type="entry name" value="FAR_NAD-bd"/>
</dbReference>
<accession>A0AAD6HN87</accession>
<protein>
    <recommendedName>
        <fullName evidence="4">Carrier domain-containing protein</fullName>
    </recommendedName>
</protein>
<evidence type="ECO:0000256" key="1">
    <source>
        <dbReference type="ARBA" id="ARBA00022450"/>
    </source>
</evidence>
<evidence type="ECO:0000259" key="4">
    <source>
        <dbReference type="PROSITE" id="PS50075"/>
    </source>
</evidence>
<dbReference type="PANTHER" id="PTHR43439:SF2">
    <property type="entry name" value="ENZYME, PUTATIVE (JCVI)-RELATED"/>
    <property type="match status" value="1"/>
</dbReference>
<dbReference type="SUPFAM" id="SSF51735">
    <property type="entry name" value="NAD(P)-binding Rossmann-fold domains"/>
    <property type="match status" value="1"/>
</dbReference>
<dbReference type="PROSITE" id="PS50075">
    <property type="entry name" value="CARRIER"/>
    <property type="match status" value="1"/>
</dbReference>
<name>A0AAD6HN87_9EURO</name>
<gene>
    <name evidence="5" type="ORF">N7493_005764</name>
</gene>
<sequence length="1020" mass="113339">MRTFYDAVDQLAAEQPDGLFAKIETQLGIPAENETMAYMGIGDIRYPIVTIAAMKMGYKILLTSPRNSEDAQISLLQSISCKKFLHTSEFAAQMQAFSVRHSELRPVEIPGLDEMTRHDHTLKPTYSPPRPRKEDVALILHSSGSTGLPKPIFIRAEALATCETITSMPAPPNRINTQDLLYASTLMFSMMPFFHIMGIMTLARAIYHQGPFAILPPGKPPSADLLMTAIIQTKPSTGAFVPSVLEEICNSSNGLETLSTLDFIVYGGAPLSRSCGDKVTRVTHLQVGIGSTEMMSVPCYLTRDPADWEYFEWSAEFGVVMEPATDRSFELVIKRKADTKYQIVFQNYPELSEWRTKDLFEKHPTKPGLWRHIGRLDDWLVFSNGEKTNPAAFEKAMEGHPWVQGALVLGSGQFQAGLIIEPRPDHKATDEKAFIDEIWPLVQRANDECPAYAKVWQSMIILSDPDKPFKRADKGSVLRKMTCNLYESEISELFKGQDGSSSHEPGAIDALTDFENIKAVVRTALKTCQTSSGRISADNNDIFDGGLDSLSVLRMSKIISAACRVTSASQVCPPRLIYNNPTIEQISRALQQNITGNGHSRINPSPEVMSREEQISAMIHKYTKSLSTNPIADMPPPPASGKHTAILTGSTGFFGTYLLHSMLRSPSFERIYCFNRSADAESRQLKSLRDQGLDAGNLAEKVEFLTTDLSQAQFGLSSSKYNDLQEKVNVFFHNAWPVNFNNTLASFETAAVVGVRHCIDFAFSAKHRPNVMFPSSIASVGNWLVVRDDATVPETVPETFEDGPCLPLKQGYGEFKHVANSILSRAARKSGLRATVFRLGQLGGSLDGAGVWKKTEWFPTLIATSKSLLKILSSLGGDDTINWVPMDVAAESVIEIALSRLENSYEKSFDCFNIVNPQVVQWNDLLNPISEYYRNQGCAMETVGYADWLNSLKQIEPTAESIDKYPGIKLTDVYEDMNRVGSRELQYSTDQSVSKSSSLANLQALDDRIFEKWLNRWAFS</sequence>
<dbReference type="InterPro" id="IPR036291">
    <property type="entry name" value="NAD(P)-bd_dom_sf"/>
</dbReference>
<dbReference type="EMBL" id="JAQJAN010000006">
    <property type="protein sequence ID" value="KAJ5727944.1"/>
    <property type="molecule type" value="Genomic_DNA"/>
</dbReference>
<keyword evidence="1" id="KW-0596">Phosphopantetheine</keyword>
<keyword evidence="3" id="KW-0812">Transmembrane</keyword>
<dbReference type="Pfam" id="PF00501">
    <property type="entry name" value="AMP-binding"/>
    <property type="match status" value="1"/>
</dbReference>
<dbReference type="Gene3D" id="3.40.50.720">
    <property type="entry name" value="NAD(P)-binding Rossmann-like Domain"/>
    <property type="match status" value="1"/>
</dbReference>
<dbReference type="Pfam" id="PF07993">
    <property type="entry name" value="NAD_binding_4"/>
    <property type="match status" value="1"/>
</dbReference>
<dbReference type="SUPFAM" id="SSF56801">
    <property type="entry name" value="Acetyl-CoA synthetase-like"/>
    <property type="match status" value="1"/>
</dbReference>
<dbReference type="InterPro" id="IPR051414">
    <property type="entry name" value="Adenylate-forming_Reductase"/>
</dbReference>
<comment type="caution">
    <text evidence="5">The sequence shown here is derived from an EMBL/GenBank/DDBJ whole genome shotgun (WGS) entry which is preliminary data.</text>
</comment>
<feature type="domain" description="Carrier" evidence="4">
    <location>
        <begin position="515"/>
        <end position="594"/>
    </location>
</feature>
<feature type="transmembrane region" description="Helical" evidence="3">
    <location>
        <begin position="180"/>
        <end position="207"/>
    </location>
</feature>
<reference evidence="5" key="1">
    <citation type="journal article" date="2023" name="IMA Fungus">
        <title>Comparative genomic study of the Penicillium genus elucidates a diverse pangenome and 15 lateral gene transfer events.</title>
        <authorList>
            <person name="Petersen C."/>
            <person name="Sorensen T."/>
            <person name="Nielsen M.R."/>
            <person name="Sondergaard T.E."/>
            <person name="Sorensen J.L."/>
            <person name="Fitzpatrick D.A."/>
            <person name="Frisvad J.C."/>
            <person name="Nielsen K.L."/>
        </authorList>
    </citation>
    <scope>NUCLEOTIDE SEQUENCE</scope>
    <source>
        <strain evidence="5">IBT 17514</strain>
    </source>
</reference>
<dbReference type="PROSITE" id="PS00455">
    <property type="entry name" value="AMP_BINDING"/>
    <property type="match status" value="1"/>
</dbReference>
<evidence type="ECO:0000256" key="3">
    <source>
        <dbReference type="SAM" id="Phobius"/>
    </source>
</evidence>
<dbReference type="InterPro" id="IPR042099">
    <property type="entry name" value="ANL_N_sf"/>
</dbReference>
<dbReference type="InterPro" id="IPR000873">
    <property type="entry name" value="AMP-dep_synth/lig_dom"/>
</dbReference>
<organism evidence="5 6">
    <name type="scientific">Penicillium malachiteum</name>
    <dbReference type="NCBI Taxonomy" id="1324776"/>
    <lineage>
        <taxon>Eukaryota</taxon>
        <taxon>Fungi</taxon>
        <taxon>Dikarya</taxon>
        <taxon>Ascomycota</taxon>
        <taxon>Pezizomycotina</taxon>
        <taxon>Eurotiomycetes</taxon>
        <taxon>Eurotiomycetidae</taxon>
        <taxon>Eurotiales</taxon>
        <taxon>Aspergillaceae</taxon>
        <taxon>Penicillium</taxon>
    </lineage>
</organism>
<proteinExistence type="predicted"/>
<evidence type="ECO:0000256" key="2">
    <source>
        <dbReference type="ARBA" id="ARBA00022553"/>
    </source>
</evidence>
<keyword evidence="6" id="KW-1185">Reference proteome</keyword>
<dbReference type="AlphaFoldDB" id="A0AAD6HN87"/>
<keyword evidence="2" id="KW-0597">Phosphoprotein</keyword>
<reference evidence="5" key="2">
    <citation type="submission" date="2023-01" db="EMBL/GenBank/DDBJ databases">
        <authorList>
            <person name="Petersen C."/>
        </authorList>
    </citation>
    <scope>NUCLEOTIDE SEQUENCE</scope>
    <source>
        <strain evidence="5">IBT 17514</strain>
    </source>
</reference>
<evidence type="ECO:0000313" key="6">
    <source>
        <dbReference type="Proteomes" id="UP001215712"/>
    </source>
</evidence>
<dbReference type="Pfam" id="PF23562">
    <property type="entry name" value="AMP-binding_C_3"/>
    <property type="match status" value="1"/>
</dbReference>
<dbReference type="Gene3D" id="3.40.50.12780">
    <property type="entry name" value="N-terminal domain of ligase-like"/>
    <property type="match status" value="1"/>
</dbReference>
<dbReference type="PANTHER" id="PTHR43439">
    <property type="entry name" value="PHENYLACETATE-COENZYME A LIGASE"/>
    <property type="match status" value="1"/>
</dbReference>
<dbReference type="Proteomes" id="UP001215712">
    <property type="component" value="Unassembled WGS sequence"/>
</dbReference>